<organism evidence="1 2">
    <name type="scientific">Yarrowia lipolytica</name>
    <name type="common">Candida lipolytica</name>
    <dbReference type="NCBI Taxonomy" id="4952"/>
    <lineage>
        <taxon>Eukaryota</taxon>
        <taxon>Fungi</taxon>
        <taxon>Dikarya</taxon>
        <taxon>Ascomycota</taxon>
        <taxon>Saccharomycotina</taxon>
        <taxon>Dipodascomycetes</taxon>
        <taxon>Dipodascales</taxon>
        <taxon>Dipodascales incertae sedis</taxon>
        <taxon>Yarrowia</taxon>
    </lineage>
</organism>
<evidence type="ECO:0000313" key="2">
    <source>
        <dbReference type="Proteomes" id="UP000182444"/>
    </source>
</evidence>
<dbReference type="RefSeq" id="XP_068138453.1">
    <property type="nucleotide sequence ID" value="XM_068282352.1"/>
</dbReference>
<gene>
    <name evidence="1" type="ORF">YALI1_C18383g</name>
</gene>
<reference evidence="1 2" key="1">
    <citation type="journal article" date="2016" name="PLoS ONE">
        <title>Sequence Assembly of Yarrowia lipolytica Strain W29/CLIB89 Shows Transposable Element Diversity.</title>
        <authorList>
            <person name="Magnan C."/>
            <person name="Yu J."/>
            <person name="Chang I."/>
            <person name="Jahn E."/>
            <person name="Kanomata Y."/>
            <person name="Wu J."/>
            <person name="Zeller M."/>
            <person name="Oakes M."/>
            <person name="Baldi P."/>
            <person name="Sandmeyer S."/>
        </authorList>
    </citation>
    <scope>NUCLEOTIDE SEQUENCE [LARGE SCALE GENOMIC DNA]</scope>
    <source>
        <strain evidence="2">CLIB89(W29)</strain>
    </source>
</reference>
<accession>A0A1D8NAY6</accession>
<dbReference type="EMBL" id="CP017555">
    <property type="protein sequence ID" value="AOW02792.1"/>
    <property type="molecule type" value="Genomic_DNA"/>
</dbReference>
<dbReference type="GeneID" id="94582984"/>
<dbReference type="Proteomes" id="UP000182444">
    <property type="component" value="Chromosome 1C"/>
</dbReference>
<evidence type="ECO:0000313" key="1">
    <source>
        <dbReference type="EMBL" id="AOW02792.1"/>
    </source>
</evidence>
<protein>
    <submittedName>
        <fullName evidence="1">Uncharacterized protein</fullName>
    </submittedName>
</protein>
<sequence>MSTHTCPNSQKSIPQTLLPSNPNSYRIWYSYSPSPVQLRRHSTTEGGSVTLHLLQSIPPRTSFPPPTH</sequence>
<proteinExistence type="predicted"/>
<dbReference type="VEuPathDB" id="FungiDB:YALI1_C18383g"/>
<dbReference type="AlphaFoldDB" id="A0A1D8NAY6"/>
<name>A0A1D8NAY6_YARLL</name>